<organism evidence="2 3">
    <name type="scientific">Musa troglodytarum</name>
    <name type="common">fe'i banana</name>
    <dbReference type="NCBI Taxonomy" id="320322"/>
    <lineage>
        <taxon>Eukaryota</taxon>
        <taxon>Viridiplantae</taxon>
        <taxon>Streptophyta</taxon>
        <taxon>Embryophyta</taxon>
        <taxon>Tracheophyta</taxon>
        <taxon>Spermatophyta</taxon>
        <taxon>Magnoliopsida</taxon>
        <taxon>Liliopsida</taxon>
        <taxon>Zingiberales</taxon>
        <taxon>Musaceae</taxon>
        <taxon>Musa</taxon>
    </lineage>
</organism>
<dbReference type="PANTHER" id="PTHR33320:SF30">
    <property type="entry name" value="OS04G0606200 PROTEIN"/>
    <property type="match status" value="1"/>
</dbReference>
<dbReference type="EMBL" id="CP097506">
    <property type="protein sequence ID" value="URD99269.1"/>
    <property type="molecule type" value="Genomic_DNA"/>
</dbReference>
<evidence type="ECO:0000256" key="1">
    <source>
        <dbReference type="SAM" id="MobiDB-lite"/>
    </source>
</evidence>
<reference evidence="2" key="1">
    <citation type="submission" date="2022-05" db="EMBL/GenBank/DDBJ databases">
        <title>The Musa troglodytarum L. genome provides insights into the mechanism of non-climacteric behaviour and enrichment of carotenoids.</title>
        <authorList>
            <person name="Wang J."/>
        </authorList>
    </citation>
    <scope>NUCLEOTIDE SEQUENCE</scope>
    <source>
        <tissue evidence="2">Leaf</tissue>
    </source>
</reference>
<protein>
    <submittedName>
        <fullName evidence="2">Uncharacterized protein</fullName>
    </submittedName>
</protein>
<dbReference type="OrthoDB" id="610577at2759"/>
<sequence length="101" mass="11208">MHVQDVSSPPSLGVRVKTRPPHNHAGSGRRSGANMRVVFPCREEEEVLSTHKAPGSCPYCGGAVMATYVESAWRLCFLPLCRKIKCKFSCTRCSRRLVAYP</sequence>
<feature type="compositionally biased region" description="Polar residues" evidence="1">
    <location>
        <begin position="1"/>
        <end position="10"/>
    </location>
</feature>
<evidence type="ECO:0000313" key="2">
    <source>
        <dbReference type="EMBL" id="URD99269.1"/>
    </source>
</evidence>
<dbReference type="Proteomes" id="UP001055439">
    <property type="component" value="Chromosome 4"/>
</dbReference>
<name>A0A9E7K0R5_9LILI</name>
<dbReference type="AlphaFoldDB" id="A0A9E7K0R5"/>
<proteinExistence type="predicted"/>
<keyword evidence="3" id="KW-1185">Reference proteome</keyword>
<evidence type="ECO:0000313" key="3">
    <source>
        <dbReference type="Proteomes" id="UP001055439"/>
    </source>
</evidence>
<dbReference type="PANTHER" id="PTHR33320">
    <property type="entry name" value="METHIONYL-TRNA SYNTHETASE"/>
    <property type="match status" value="1"/>
</dbReference>
<gene>
    <name evidence="2" type="ORF">MUK42_31249</name>
</gene>
<accession>A0A9E7K0R5</accession>
<feature type="region of interest" description="Disordered" evidence="1">
    <location>
        <begin position="1"/>
        <end position="31"/>
    </location>
</feature>